<comment type="similarity">
    <text evidence="1">Belongs to the 'phage' integrase family.</text>
</comment>
<gene>
    <name evidence="6" type="ORF">CRT60_24710</name>
</gene>
<dbReference type="EMBL" id="PDKW01000043">
    <property type="protein sequence ID" value="PGH53118.1"/>
    <property type="molecule type" value="Genomic_DNA"/>
</dbReference>
<dbReference type="GO" id="GO:0015074">
    <property type="term" value="P:DNA integration"/>
    <property type="evidence" value="ECO:0007669"/>
    <property type="project" value="UniProtKB-KW"/>
</dbReference>
<evidence type="ECO:0000256" key="2">
    <source>
        <dbReference type="ARBA" id="ARBA00022908"/>
    </source>
</evidence>
<dbReference type="Gene3D" id="1.10.443.10">
    <property type="entry name" value="Intergrase catalytic core"/>
    <property type="match status" value="1"/>
</dbReference>
<keyword evidence="2" id="KW-0229">DNA integration</keyword>
<reference evidence="7" key="1">
    <citation type="submission" date="2017-10" db="EMBL/GenBank/DDBJ databases">
        <authorList>
            <person name="Kravchenko I.K."/>
            <person name="Grouzdev D.S."/>
        </authorList>
    </citation>
    <scope>NUCLEOTIDE SEQUENCE [LARGE SCALE GENOMIC DNA]</scope>
    <source>
        <strain evidence="7">B2</strain>
    </source>
</reference>
<dbReference type="InterPro" id="IPR050090">
    <property type="entry name" value="Tyrosine_recombinase_XerCD"/>
</dbReference>
<evidence type="ECO:0000256" key="1">
    <source>
        <dbReference type="ARBA" id="ARBA00008857"/>
    </source>
</evidence>
<dbReference type="GO" id="GO:0003677">
    <property type="term" value="F:DNA binding"/>
    <property type="evidence" value="ECO:0007669"/>
    <property type="project" value="UniProtKB-KW"/>
</dbReference>
<dbReference type="AlphaFoldDB" id="A0A2B8B6E1"/>
<evidence type="ECO:0000256" key="3">
    <source>
        <dbReference type="ARBA" id="ARBA00023125"/>
    </source>
</evidence>
<proteinExistence type="inferred from homology"/>
<dbReference type="Gene3D" id="1.10.150.130">
    <property type="match status" value="1"/>
</dbReference>
<dbReference type="PANTHER" id="PTHR30349">
    <property type="entry name" value="PHAGE INTEGRASE-RELATED"/>
    <property type="match status" value="1"/>
</dbReference>
<dbReference type="Pfam" id="PF00589">
    <property type="entry name" value="Phage_integrase"/>
    <property type="match status" value="1"/>
</dbReference>
<evidence type="ECO:0000256" key="4">
    <source>
        <dbReference type="ARBA" id="ARBA00023172"/>
    </source>
</evidence>
<dbReference type="PROSITE" id="PS51898">
    <property type="entry name" value="TYR_RECOMBINASE"/>
    <property type="match status" value="1"/>
</dbReference>
<dbReference type="Proteomes" id="UP000225379">
    <property type="component" value="Unassembled WGS sequence"/>
</dbReference>
<dbReference type="InterPro" id="IPR013762">
    <property type="entry name" value="Integrase-like_cat_sf"/>
</dbReference>
<dbReference type="InterPro" id="IPR011010">
    <property type="entry name" value="DNA_brk_join_enz"/>
</dbReference>
<dbReference type="InterPro" id="IPR002104">
    <property type="entry name" value="Integrase_catalytic"/>
</dbReference>
<keyword evidence="3" id="KW-0238">DNA-binding</keyword>
<dbReference type="PANTHER" id="PTHR30349:SF41">
    <property type="entry name" value="INTEGRASE_RECOMBINASE PROTEIN MJ0367-RELATED"/>
    <property type="match status" value="1"/>
</dbReference>
<accession>A0A2B8B6E1</accession>
<sequence length="561" mass="62716">MNVPRHTRLHRRNGTYYLRAAVPEELRPAYGKSEVWKSLRTKDPKEAARLVKVESLKVDQEFEALRKRLDGPAVDISVSEAERLAALHVLDWIEEDEEARMEGLSDHDYRKYAEALDIVEAGNGDALARGDISVIEFEIDEVLDRHSLNIPKGSPGYRRLGFALLKASVRANDLLKARHAGKVVDTPAAPSLPPKGLTMSKLIERYMQDPARAKLSEKTKDGYKVIFRLLTEAIGPEKPVRSISREDCRALRELLVAMPPNATKRFPNATIQEVVEIAKARGLPAISAGSVNSYLNNLSSIFNYAVEEEYMDKNPAKGLQVAENVKKKDKKHPFTMDQLKAIFNAPLYTGCLNDGNGYATRGNVRPRGGRFWVPLLSLFTGMRLNECCQLDVTDVKTLDGVACILIREDSEGAGDDGDRKRVKSEAGERFVPVHPELERLGFLAHVAAMKDKDEKRIFPDLPAGANGYYSDPFSKWFRRFLDKAGAKEGKVSFHSFRHNYRDALREADISRERVRALGGWTDGGGAEDIYGKGLKASTLRAEIEKVSYPDLDLSHLYPGRA</sequence>
<keyword evidence="4" id="KW-0233">DNA recombination</keyword>
<dbReference type="InterPro" id="IPR046668">
    <property type="entry name" value="DUF6538"/>
</dbReference>
<feature type="domain" description="Tyr recombinase" evidence="5">
    <location>
        <begin position="329"/>
        <end position="544"/>
    </location>
</feature>
<evidence type="ECO:0000313" key="6">
    <source>
        <dbReference type="EMBL" id="PGH53118.1"/>
    </source>
</evidence>
<keyword evidence="7" id="KW-1185">Reference proteome</keyword>
<comment type="caution">
    <text evidence="6">The sequence shown here is derived from an EMBL/GenBank/DDBJ whole genome shotgun (WGS) entry which is preliminary data.</text>
</comment>
<dbReference type="OrthoDB" id="9784724at2"/>
<dbReference type="Pfam" id="PF20172">
    <property type="entry name" value="DUF6538"/>
    <property type="match status" value="1"/>
</dbReference>
<dbReference type="RefSeq" id="WP_098739209.1">
    <property type="nucleotide sequence ID" value="NZ_PDKW01000043.1"/>
</dbReference>
<dbReference type="GO" id="GO:0006310">
    <property type="term" value="P:DNA recombination"/>
    <property type="evidence" value="ECO:0007669"/>
    <property type="project" value="UniProtKB-KW"/>
</dbReference>
<evidence type="ECO:0000313" key="7">
    <source>
        <dbReference type="Proteomes" id="UP000225379"/>
    </source>
</evidence>
<dbReference type="CDD" id="cd01184">
    <property type="entry name" value="INT_C_like_1"/>
    <property type="match status" value="1"/>
</dbReference>
<organism evidence="6 7">
    <name type="scientific">Azospirillum palustre</name>
    <dbReference type="NCBI Taxonomy" id="2044885"/>
    <lineage>
        <taxon>Bacteria</taxon>
        <taxon>Pseudomonadati</taxon>
        <taxon>Pseudomonadota</taxon>
        <taxon>Alphaproteobacteria</taxon>
        <taxon>Rhodospirillales</taxon>
        <taxon>Azospirillaceae</taxon>
        <taxon>Azospirillum</taxon>
    </lineage>
</organism>
<protein>
    <recommendedName>
        <fullName evidence="5">Tyr recombinase domain-containing protein</fullName>
    </recommendedName>
</protein>
<evidence type="ECO:0000259" key="5">
    <source>
        <dbReference type="PROSITE" id="PS51898"/>
    </source>
</evidence>
<dbReference type="SUPFAM" id="SSF56349">
    <property type="entry name" value="DNA breaking-rejoining enzymes"/>
    <property type="match status" value="1"/>
</dbReference>
<dbReference type="InterPro" id="IPR010998">
    <property type="entry name" value="Integrase_recombinase_N"/>
</dbReference>
<name>A0A2B8B6E1_9PROT</name>